<organism evidence="2 3">
    <name type="scientific">Apiospora hydei</name>
    <dbReference type="NCBI Taxonomy" id="1337664"/>
    <lineage>
        <taxon>Eukaryota</taxon>
        <taxon>Fungi</taxon>
        <taxon>Dikarya</taxon>
        <taxon>Ascomycota</taxon>
        <taxon>Pezizomycotina</taxon>
        <taxon>Sordariomycetes</taxon>
        <taxon>Xylariomycetidae</taxon>
        <taxon>Amphisphaeriales</taxon>
        <taxon>Apiosporaceae</taxon>
        <taxon>Apiospora</taxon>
    </lineage>
</organism>
<dbReference type="RefSeq" id="XP_066667363.1">
    <property type="nucleotide sequence ID" value="XM_066812021.1"/>
</dbReference>
<dbReference type="EMBL" id="JAQQWN010000006">
    <property type="protein sequence ID" value="KAK8079888.1"/>
    <property type="molecule type" value="Genomic_DNA"/>
</dbReference>
<gene>
    <name evidence="2" type="ORF">PG997_007706</name>
</gene>
<comment type="caution">
    <text evidence="2">The sequence shown here is derived from an EMBL/GenBank/DDBJ whole genome shotgun (WGS) entry which is preliminary data.</text>
</comment>
<evidence type="ECO:0000313" key="3">
    <source>
        <dbReference type="Proteomes" id="UP001433268"/>
    </source>
</evidence>
<feature type="compositionally biased region" description="Polar residues" evidence="1">
    <location>
        <begin position="18"/>
        <end position="34"/>
    </location>
</feature>
<keyword evidence="3" id="KW-1185">Reference proteome</keyword>
<protein>
    <submittedName>
        <fullName evidence="2">Uncharacterized protein</fullName>
    </submittedName>
</protein>
<feature type="region of interest" description="Disordered" evidence="1">
    <location>
        <begin position="1"/>
        <end position="42"/>
    </location>
</feature>
<feature type="compositionally biased region" description="Polar residues" evidence="1">
    <location>
        <begin position="1"/>
        <end position="10"/>
    </location>
</feature>
<name>A0ABR1W8S2_9PEZI</name>
<dbReference type="GeneID" id="92045081"/>
<evidence type="ECO:0000256" key="1">
    <source>
        <dbReference type="SAM" id="MobiDB-lite"/>
    </source>
</evidence>
<accession>A0ABR1W8S2</accession>
<reference evidence="2 3" key="1">
    <citation type="submission" date="2023-01" db="EMBL/GenBank/DDBJ databases">
        <title>Analysis of 21 Apiospora genomes using comparative genomics revels a genus with tremendous synthesis potential of carbohydrate active enzymes and secondary metabolites.</title>
        <authorList>
            <person name="Sorensen T."/>
        </authorList>
    </citation>
    <scope>NUCLEOTIDE SEQUENCE [LARGE SCALE GENOMIC DNA]</scope>
    <source>
        <strain evidence="2 3">CBS 114990</strain>
    </source>
</reference>
<evidence type="ECO:0000313" key="2">
    <source>
        <dbReference type="EMBL" id="KAK8079888.1"/>
    </source>
</evidence>
<sequence>MPHSVRSSGTKKCPKSATAGTNVNSEGRSPSGTSPMLDRWARETRLERLPITELLVQQSTKREIDPGSNS</sequence>
<proteinExistence type="predicted"/>
<feature type="region of interest" description="Disordered" evidence="1">
    <location>
        <begin position="51"/>
        <end position="70"/>
    </location>
</feature>
<dbReference type="Proteomes" id="UP001433268">
    <property type="component" value="Unassembled WGS sequence"/>
</dbReference>
<feature type="compositionally biased region" description="Basic and acidic residues" evidence="1">
    <location>
        <begin position="60"/>
        <end position="70"/>
    </location>
</feature>